<sequence>MLLEPPSWNGVDWLGSGKPLKSLGQEHPEKRAHPSIQSWRTKGRMGARGLSELILGLLEMLRETLPRALRGDQDRERCAWDVSARLGLHTGSGNWRTRREQRGGRGWGRRRKHRGWVPGKSREQGACRPREHWEGVGREARTPRPSRQTVPPRGPGPKAALRVHSGPKGTGRLLRSARVGLTARPGSCGRRGRGASGRVQAGRALCARAISSGYKPSERAPRLDTPLIRSGVSSLPRAFAPWSQLGSKWTPIAPAPLAAPAAVLAPAPARPADAPPARRAAAPAALWAVPSVPRAVSAKGPRTSAAAAPDVGENLP</sequence>
<comment type="caution">
    <text evidence="2">The sequence shown here is derived from an EMBL/GenBank/DDBJ whole genome shotgun (WGS) entry which is preliminary data.</text>
</comment>
<evidence type="ECO:0000256" key="1">
    <source>
        <dbReference type="SAM" id="MobiDB-lite"/>
    </source>
</evidence>
<evidence type="ECO:0000313" key="2">
    <source>
        <dbReference type="EMBL" id="MXQ86468.1"/>
    </source>
</evidence>
<gene>
    <name evidence="2" type="ORF">E5288_WYG003188</name>
</gene>
<dbReference type="EMBL" id="VBQZ03000032">
    <property type="protein sequence ID" value="MXQ86468.1"/>
    <property type="molecule type" value="Genomic_DNA"/>
</dbReference>
<protein>
    <submittedName>
        <fullName evidence="2">Uncharacterized protein</fullName>
    </submittedName>
</protein>
<dbReference type="Proteomes" id="UP000322234">
    <property type="component" value="Unassembled WGS sequence"/>
</dbReference>
<name>A0A6B0R8D1_9CETA</name>
<organism evidence="2 3">
    <name type="scientific">Bos mutus</name>
    <name type="common">wild yak</name>
    <dbReference type="NCBI Taxonomy" id="72004"/>
    <lineage>
        <taxon>Eukaryota</taxon>
        <taxon>Metazoa</taxon>
        <taxon>Chordata</taxon>
        <taxon>Craniata</taxon>
        <taxon>Vertebrata</taxon>
        <taxon>Euteleostomi</taxon>
        <taxon>Mammalia</taxon>
        <taxon>Eutheria</taxon>
        <taxon>Laurasiatheria</taxon>
        <taxon>Artiodactyla</taxon>
        <taxon>Ruminantia</taxon>
        <taxon>Pecora</taxon>
        <taxon>Bovidae</taxon>
        <taxon>Bovinae</taxon>
        <taxon>Bos</taxon>
    </lineage>
</organism>
<feature type="region of interest" description="Disordered" evidence="1">
    <location>
        <begin position="91"/>
        <end position="171"/>
    </location>
</feature>
<proteinExistence type="predicted"/>
<reference evidence="2" key="1">
    <citation type="submission" date="2019-10" db="EMBL/GenBank/DDBJ databases">
        <title>The sequence and de novo assembly of the wild yak genome.</title>
        <authorList>
            <person name="Liu Y."/>
        </authorList>
    </citation>
    <scope>NUCLEOTIDE SEQUENCE [LARGE SCALE GENOMIC DNA]</scope>
    <source>
        <strain evidence="2">WY2019</strain>
    </source>
</reference>
<feature type="region of interest" description="Disordered" evidence="1">
    <location>
        <begin position="293"/>
        <end position="316"/>
    </location>
</feature>
<accession>A0A6B0R8D1</accession>
<keyword evidence="3" id="KW-1185">Reference proteome</keyword>
<dbReference type="AlphaFoldDB" id="A0A6B0R8D1"/>
<feature type="compositionally biased region" description="Basic and acidic residues" evidence="1">
    <location>
        <begin position="120"/>
        <end position="142"/>
    </location>
</feature>
<evidence type="ECO:0000313" key="3">
    <source>
        <dbReference type="Proteomes" id="UP000322234"/>
    </source>
</evidence>
<feature type="region of interest" description="Disordered" evidence="1">
    <location>
        <begin position="1"/>
        <end position="43"/>
    </location>
</feature>